<dbReference type="GO" id="GO:0016020">
    <property type="term" value="C:membrane"/>
    <property type="evidence" value="ECO:0007669"/>
    <property type="project" value="UniProtKB-SubCell"/>
</dbReference>
<feature type="transmembrane region" description="Helical" evidence="8">
    <location>
        <begin position="343"/>
        <end position="366"/>
    </location>
</feature>
<evidence type="ECO:0000313" key="10">
    <source>
        <dbReference type="Proteomes" id="UP000250235"/>
    </source>
</evidence>
<dbReference type="EMBL" id="KV007458">
    <property type="protein sequence ID" value="KZV31672.1"/>
    <property type="molecule type" value="Genomic_DNA"/>
</dbReference>
<feature type="transmembrane region" description="Helical" evidence="8">
    <location>
        <begin position="378"/>
        <end position="399"/>
    </location>
</feature>
<proteinExistence type="inferred from homology"/>
<keyword evidence="4 8" id="KW-0812">Transmembrane</keyword>
<evidence type="ECO:0000256" key="6">
    <source>
        <dbReference type="ARBA" id="ARBA00023136"/>
    </source>
</evidence>
<dbReference type="SUPFAM" id="SSF103473">
    <property type="entry name" value="MFS general substrate transporter"/>
    <property type="match status" value="1"/>
</dbReference>
<dbReference type="Gene3D" id="1.20.1250.20">
    <property type="entry name" value="MFS general substrate transporter like domains"/>
    <property type="match status" value="1"/>
</dbReference>
<feature type="transmembrane region" description="Helical" evidence="8">
    <location>
        <begin position="141"/>
        <end position="162"/>
    </location>
</feature>
<dbReference type="PANTHER" id="PTHR31585">
    <property type="entry name" value="FOLATE-BIOPTERIN TRANSPORTER 1, CHLOROPLASTIC"/>
    <property type="match status" value="1"/>
</dbReference>
<dbReference type="AlphaFoldDB" id="A0A2Z7BBH1"/>
<evidence type="ECO:0000256" key="3">
    <source>
        <dbReference type="ARBA" id="ARBA00022448"/>
    </source>
</evidence>
<dbReference type="InterPro" id="IPR036259">
    <property type="entry name" value="MFS_trans_sf"/>
</dbReference>
<dbReference type="Pfam" id="PF03092">
    <property type="entry name" value="BT1"/>
    <property type="match status" value="2"/>
</dbReference>
<evidence type="ECO:0000256" key="4">
    <source>
        <dbReference type="ARBA" id="ARBA00022692"/>
    </source>
</evidence>
<evidence type="ECO:0000256" key="1">
    <source>
        <dbReference type="ARBA" id="ARBA00004141"/>
    </source>
</evidence>
<keyword evidence="6 8" id="KW-0472">Membrane</keyword>
<feature type="transmembrane region" description="Helical" evidence="8">
    <location>
        <begin position="243"/>
        <end position="262"/>
    </location>
</feature>
<evidence type="ECO:0008006" key="11">
    <source>
        <dbReference type="Google" id="ProtNLM"/>
    </source>
</evidence>
<feature type="transmembrane region" description="Helical" evidence="8">
    <location>
        <begin position="274"/>
        <end position="293"/>
    </location>
</feature>
<keyword evidence="5 8" id="KW-1133">Transmembrane helix</keyword>
<name>A0A2Z7BBH1_9LAMI</name>
<evidence type="ECO:0000256" key="5">
    <source>
        <dbReference type="ARBA" id="ARBA00022989"/>
    </source>
</evidence>
<keyword evidence="3" id="KW-0813">Transport</keyword>
<protein>
    <recommendedName>
        <fullName evidence="11">Folate-biopterin transporter 2</fullName>
    </recommendedName>
</protein>
<dbReference type="CDD" id="cd17484">
    <property type="entry name" value="MFS_FBT"/>
    <property type="match status" value="1"/>
</dbReference>
<gene>
    <name evidence="9" type="ORF">F511_00476</name>
</gene>
<feature type="transmembrane region" description="Helical" evidence="8">
    <location>
        <begin position="44"/>
        <end position="65"/>
    </location>
</feature>
<accession>A0A2Z7BBH1</accession>
<dbReference type="InterPro" id="IPR039309">
    <property type="entry name" value="BT1"/>
</dbReference>
<dbReference type="PANTHER" id="PTHR31585:SF6">
    <property type="entry name" value="FOLATE-BIOPTERIN TRANSPORTER 2-RELATED"/>
    <property type="match status" value="1"/>
</dbReference>
<organism evidence="9 10">
    <name type="scientific">Dorcoceras hygrometricum</name>
    <dbReference type="NCBI Taxonomy" id="472368"/>
    <lineage>
        <taxon>Eukaryota</taxon>
        <taxon>Viridiplantae</taxon>
        <taxon>Streptophyta</taxon>
        <taxon>Embryophyta</taxon>
        <taxon>Tracheophyta</taxon>
        <taxon>Spermatophyta</taxon>
        <taxon>Magnoliopsida</taxon>
        <taxon>eudicotyledons</taxon>
        <taxon>Gunneridae</taxon>
        <taxon>Pentapetalae</taxon>
        <taxon>asterids</taxon>
        <taxon>lamiids</taxon>
        <taxon>Lamiales</taxon>
        <taxon>Gesneriaceae</taxon>
        <taxon>Didymocarpoideae</taxon>
        <taxon>Trichosporeae</taxon>
        <taxon>Loxocarpinae</taxon>
        <taxon>Dorcoceras</taxon>
    </lineage>
</organism>
<feature type="transmembrane region" description="Helical" evidence="8">
    <location>
        <begin position="183"/>
        <end position="206"/>
    </location>
</feature>
<sequence length="440" mass="48082">MGEDLRLPAHTEEVQENELPKKGILSCVSTPVAWFKMLANELHWSFVFGVMVVYGISQGLGGSLARVGTEYYMKDVQKVQPSEAQVYSGITSIPWIIKPLWGLLTDVVPILGYHRRSYFVFAGFLGVLAMLFVSLHNELHIILALLCLTAGSASVAIADVTVDACVAQNSGSHPTLAPDMQSLCAFSSSIGSLVGFSVSGIFVHLIGPQGVFGLLMIPAGLVLLVGLLLNEPRTSFFEFEQELIGYIMAIGSIGSLLGAVLYQYGLKEYPFRDLLFWAQILSCLSGMLDLVMVLRWNLKFGLPDILFAVVDASVSQLIGRLKWMPLLVLSAKLCPPGIEGTFFALLMSIDNVGLLTASWLGGLLLHVFNVTRTEFDKLWMAILIRNLLRITPLFLLFLIPRADPNSSIFTDEVLDSNEYSGVQDSDDVELVALVKSVDSG</sequence>
<comment type="subcellular location">
    <subcellularLocation>
        <location evidence="1">Membrane</location>
        <topology evidence="1">Multi-pass membrane protein</topology>
    </subcellularLocation>
</comment>
<evidence type="ECO:0000256" key="7">
    <source>
        <dbReference type="ARBA" id="ARBA00044504"/>
    </source>
</evidence>
<keyword evidence="10" id="KW-1185">Reference proteome</keyword>
<evidence type="ECO:0000256" key="2">
    <source>
        <dbReference type="ARBA" id="ARBA00007015"/>
    </source>
</evidence>
<feature type="transmembrane region" description="Helical" evidence="8">
    <location>
        <begin position="118"/>
        <end position="135"/>
    </location>
</feature>
<reference evidence="9 10" key="1">
    <citation type="journal article" date="2015" name="Proc. Natl. Acad. Sci. U.S.A.">
        <title>The resurrection genome of Boea hygrometrica: A blueprint for survival of dehydration.</title>
        <authorList>
            <person name="Xiao L."/>
            <person name="Yang G."/>
            <person name="Zhang L."/>
            <person name="Yang X."/>
            <person name="Zhao S."/>
            <person name="Ji Z."/>
            <person name="Zhou Q."/>
            <person name="Hu M."/>
            <person name="Wang Y."/>
            <person name="Chen M."/>
            <person name="Xu Y."/>
            <person name="Jin H."/>
            <person name="Xiao X."/>
            <person name="Hu G."/>
            <person name="Bao F."/>
            <person name="Hu Y."/>
            <person name="Wan P."/>
            <person name="Li L."/>
            <person name="Deng X."/>
            <person name="Kuang T."/>
            <person name="Xiang C."/>
            <person name="Zhu J.K."/>
            <person name="Oliver M.J."/>
            <person name="He Y."/>
        </authorList>
    </citation>
    <scope>NUCLEOTIDE SEQUENCE [LARGE SCALE GENOMIC DNA]</scope>
    <source>
        <strain evidence="10">cv. XS01</strain>
    </source>
</reference>
<feature type="transmembrane region" description="Helical" evidence="8">
    <location>
        <begin position="212"/>
        <end position="231"/>
    </location>
</feature>
<evidence type="ECO:0000313" key="9">
    <source>
        <dbReference type="EMBL" id="KZV31672.1"/>
    </source>
</evidence>
<comment type="similarity">
    <text evidence="7">Belongs to the major facilitator superfamily. Phosphate:H(+) symporter (TC 2.A.1.9) family.</text>
</comment>
<comment type="similarity">
    <text evidence="2">Belongs to the major facilitator superfamily. Folate-biopterin transporter (TC 2.A.71) family.</text>
</comment>
<dbReference type="OrthoDB" id="754047at2759"/>
<dbReference type="Proteomes" id="UP000250235">
    <property type="component" value="Unassembled WGS sequence"/>
</dbReference>
<evidence type="ECO:0000256" key="8">
    <source>
        <dbReference type="SAM" id="Phobius"/>
    </source>
</evidence>